<dbReference type="EMBL" id="HACG01036902">
    <property type="protein sequence ID" value="CEK83767.1"/>
    <property type="molecule type" value="Transcribed_RNA"/>
</dbReference>
<accession>A0A0B7AT15</accession>
<evidence type="ECO:0000313" key="1">
    <source>
        <dbReference type="EMBL" id="CEK83767.1"/>
    </source>
</evidence>
<dbReference type="AlphaFoldDB" id="A0A0B7AT15"/>
<protein>
    <submittedName>
        <fullName evidence="1">Uncharacterized protein</fullName>
    </submittedName>
</protein>
<sequence length="57" mass="6907">MYHDYIESTHYYTSTFLAEVARYSVVHCNLFQLQSQFWNHFTTPAFTQTTSHKKWNV</sequence>
<reference evidence="1" key="1">
    <citation type="submission" date="2014-12" db="EMBL/GenBank/DDBJ databases">
        <title>Insight into the proteome of Arion vulgaris.</title>
        <authorList>
            <person name="Aradska J."/>
            <person name="Bulat T."/>
            <person name="Smidak R."/>
            <person name="Sarate P."/>
            <person name="Gangsoo J."/>
            <person name="Sialana F."/>
            <person name="Bilban M."/>
            <person name="Lubec G."/>
        </authorList>
    </citation>
    <scope>NUCLEOTIDE SEQUENCE</scope>
    <source>
        <tissue evidence="1">Skin</tissue>
    </source>
</reference>
<organism evidence="1">
    <name type="scientific">Arion vulgaris</name>
    <dbReference type="NCBI Taxonomy" id="1028688"/>
    <lineage>
        <taxon>Eukaryota</taxon>
        <taxon>Metazoa</taxon>
        <taxon>Spiralia</taxon>
        <taxon>Lophotrochozoa</taxon>
        <taxon>Mollusca</taxon>
        <taxon>Gastropoda</taxon>
        <taxon>Heterobranchia</taxon>
        <taxon>Euthyneura</taxon>
        <taxon>Panpulmonata</taxon>
        <taxon>Eupulmonata</taxon>
        <taxon>Stylommatophora</taxon>
        <taxon>Helicina</taxon>
        <taxon>Arionoidea</taxon>
        <taxon>Arionidae</taxon>
        <taxon>Arion</taxon>
    </lineage>
</organism>
<gene>
    <name evidence="1" type="primary">ORF138915</name>
</gene>
<name>A0A0B7AT15_9EUPU</name>
<proteinExistence type="predicted"/>